<dbReference type="SUPFAM" id="SSF51569">
    <property type="entry name" value="Aldolase"/>
    <property type="match status" value="1"/>
</dbReference>
<protein>
    <submittedName>
        <fullName evidence="1">Uncharacterized protein</fullName>
    </submittedName>
</protein>
<accession>A0A383AWJ1</accession>
<organism evidence="1">
    <name type="scientific">marine metagenome</name>
    <dbReference type="NCBI Taxonomy" id="408172"/>
    <lineage>
        <taxon>unclassified sequences</taxon>
        <taxon>metagenomes</taxon>
        <taxon>ecological metagenomes</taxon>
    </lineage>
</organism>
<proteinExistence type="predicted"/>
<gene>
    <name evidence="1" type="ORF">METZ01_LOCUS464878</name>
</gene>
<feature type="non-terminal residue" evidence="1">
    <location>
        <position position="37"/>
    </location>
</feature>
<dbReference type="EMBL" id="UINC01195450">
    <property type="protein sequence ID" value="SVE12024.1"/>
    <property type="molecule type" value="Genomic_DNA"/>
</dbReference>
<dbReference type="AlphaFoldDB" id="A0A383AWJ1"/>
<dbReference type="Gene3D" id="3.20.20.70">
    <property type="entry name" value="Aldolase class I"/>
    <property type="match status" value="1"/>
</dbReference>
<name>A0A383AWJ1_9ZZZZ</name>
<evidence type="ECO:0000313" key="1">
    <source>
        <dbReference type="EMBL" id="SVE12024.1"/>
    </source>
</evidence>
<sequence>MIKINQNIISNDSKTYFIADIAANFDGDIERVKDLIY</sequence>
<reference evidence="1" key="1">
    <citation type="submission" date="2018-05" db="EMBL/GenBank/DDBJ databases">
        <authorList>
            <person name="Lanie J.A."/>
            <person name="Ng W.-L."/>
            <person name="Kazmierczak K.M."/>
            <person name="Andrzejewski T.M."/>
            <person name="Davidsen T.M."/>
            <person name="Wayne K.J."/>
            <person name="Tettelin H."/>
            <person name="Glass J.I."/>
            <person name="Rusch D."/>
            <person name="Podicherti R."/>
            <person name="Tsui H.-C.T."/>
            <person name="Winkler M.E."/>
        </authorList>
    </citation>
    <scope>NUCLEOTIDE SEQUENCE</scope>
</reference>
<dbReference type="InterPro" id="IPR013785">
    <property type="entry name" value="Aldolase_TIM"/>
</dbReference>